<dbReference type="EMBL" id="CAJNDS010002798">
    <property type="protein sequence ID" value="CAE7601204.1"/>
    <property type="molecule type" value="Genomic_DNA"/>
</dbReference>
<dbReference type="Gene3D" id="3.30.470.30">
    <property type="entry name" value="DNA ligase/mRNA capping enzyme"/>
    <property type="match status" value="1"/>
</dbReference>
<dbReference type="SUPFAM" id="SSF48452">
    <property type="entry name" value="TPR-like"/>
    <property type="match status" value="1"/>
</dbReference>
<dbReference type="InterPro" id="IPR021122">
    <property type="entry name" value="RNA_ligase_dom_REL/Rnl2"/>
</dbReference>
<dbReference type="SUPFAM" id="SSF56091">
    <property type="entry name" value="DNA ligase/mRNA capping enzyme, catalytic domain"/>
    <property type="match status" value="1"/>
</dbReference>
<dbReference type="Gene3D" id="1.25.40.10">
    <property type="entry name" value="Tetratricopeptide repeat domain"/>
    <property type="match status" value="1"/>
</dbReference>
<protein>
    <recommendedName>
        <fullName evidence="5">RNA ligase domain-containing protein</fullName>
    </recommendedName>
</protein>
<name>A0A812UX05_9DINO</name>
<dbReference type="OrthoDB" id="438689at2759"/>
<dbReference type="AlphaFoldDB" id="A0A812UX05"/>
<evidence type="ECO:0000313" key="4">
    <source>
        <dbReference type="Proteomes" id="UP000604046"/>
    </source>
</evidence>
<sequence length="582" mass="63024">MDSLGTLLSCHDQHLAFNRGVVAAAGTRVDQAAQQGAGDVPSAWQQQREKRDGQHAHMTFLSKGDLQLLMQRLAEIPAAVWEEVGATAPNPDVVSVTSSMAQMLSNMPRCWDWVDVGTGSCKDESGESIFRVVLWPAAAAVRMKLGLPAKDFHITLGFQGCDVHSKAKGLATLRSPPSGVASQCLMQEASCLLSAVAAAAFPFYEDSMEQLTSAALLGAEGAENEDLEAGALRAACLFHGRLKRPDEVLAFSDRLLQLHKDDEIGRRSRAFALVMLSRYEEAIPALELAKSQLHMLPPEQHAVEHARVLKALSHCQRKRGALCEHSKTSMAPPGYPNDGESATATKANYPKTPHLPFSPGINPDDTRASDCQQLLTCEVVITEKLDGGNCCIKADVASRAYRPQVFGRTHAQPAEHASFSAVKELAACIENDALGDVELFGENMQAVHSIEYGNLANYFYVFAARRAGDWLSWDDTLALAKGLGLPTVPEVFRGVLSSEKELQCCLEAWQTEPSALGANTTPEGFVVRHASAIPGRSFAASIGKFVRANHIQTDESWRRTWRKACLGEQLPHQPKALPSAAA</sequence>
<dbReference type="Proteomes" id="UP000604046">
    <property type="component" value="Unassembled WGS sequence"/>
</dbReference>
<gene>
    <name evidence="3" type="ORF">SNAT2548_LOCUS34194</name>
</gene>
<organism evidence="3 4">
    <name type="scientific">Symbiodinium natans</name>
    <dbReference type="NCBI Taxonomy" id="878477"/>
    <lineage>
        <taxon>Eukaryota</taxon>
        <taxon>Sar</taxon>
        <taxon>Alveolata</taxon>
        <taxon>Dinophyceae</taxon>
        <taxon>Suessiales</taxon>
        <taxon>Symbiodiniaceae</taxon>
        <taxon>Symbiodinium</taxon>
    </lineage>
</organism>
<evidence type="ECO:0000313" key="3">
    <source>
        <dbReference type="EMBL" id="CAE7601204.1"/>
    </source>
</evidence>
<evidence type="ECO:0008006" key="5">
    <source>
        <dbReference type="Google" id="ProtNLM"/>
    </source>
</evidence>
<feature type="domain" description="Swiss Army Knife 2H phosphoesterase" evidence="2">
    <location>
        <begin position="22"/>
        <end position="164"/>
    </location>
</feature>
<dbReference type="Pfam" id="PF22547">
    <property type="entry name" value="2H-SAK"/>
    <property type="match status" value="1"/>
</dbReference>
<reference evidence="3" key="1">
    <citation type="submission" date="2021-02" db="EMBL/GenBank/DDBJ databases">
        <authorList>
            <person name="Dougan E. K."/>
            <person name="Rhodes N."/>
            <person name="Thang M."/>
            <person name="Chan C."/>
        </authorList>
    </citation>
    <scope>NUCLEOTIDE SEQUENCE</scope>
</reference>
<keyword evidence="4" id="KW-1185">Reference proteome</keyword>
<dbReference type="InterPro" id="IPR052732">
    <property type="entry name" value="Cell-binding_unc_protein"/>
</dbReference>
<accession>A0A812UX05</accession>
<evidence type="ECO:0000259" key="2">
    <source>
        <dbReference type="Pfam" id="PF22547"/>
    </source>
</evidence>
<comment type="caution">
    <text evidence="3">The sequence shown here is derived from an EMBL/GenBank/DDBJ whole genome shotgun (WGS) entry which is preliminary data.</text>
</comment>
<dbReference type="InterPro" id="IPR054498">
    <property type="entry name" value="2H-SAK"/>
</dbReference>
<feature type="domain" description="RNA ligase" evidence="1">
    <location>
        <begin position="378"/>
        <end position="537"/>
    </location>
</feature>
<dbReference type="PANTHER" id="PTHR43883:SF1">
    <property type="entry name" value="GLUCONOKINASE"/>
    <property type="match status" value="1"/>
</dbReference>
<proteinExistence type="predicted"/>
<dbReference type="PANTHER" id="PTHR43883">
    <property type="entry name" value="SLR0207 PROTEIN"/>
    <property type="match status" value="1"/>
</dbReference>
<dbReference type="Pfam" id="PF09414">
    <property type="entry name" value="RNA_ligase"/>
    <property type="match status" value="1"/>
</dbReference>
<evidence type="ECO:0000259" key="1">
    <source>
        <dbReference type="Pfam" id="PF09414"/>
    </source>
</evidence>
<dbReference type="InterPro" id="IPR011990">
    <property type="entry name" value="TPR-like_helical_dom_sf"/>
</dbReference>